<dbReference type="Pfam" id="PF01060">
    <property type="entry name" value="TTR-52"/>
    <property type="match status" value="1"/>
</dbReference>
<dbReference type="Gene3D" id="2.60.40.3330">
    <property type="match status" value="1"/>
</dbReference>
<dbReference type="PANTHER" id="PTHR21700:SF3">
    <property type="entry name" value="TRANSTHYRETIN-LIKE PROTEIN 5"/>
    <property type="match status" value="1"/>
</dbReference>
<accession>A0A7E4VWP1</accession>
<reference evidence="6" key="1">
    <citation type="journal article" date="2013" name="Genetics">
        <title>The draft genome and transcriptome of Panagrellus redivivus are shaped by the harsh demands of a free-living lifestyle.</title>
        <authorList>
            <person name="Srinivasan J."/>
            <person name="Dillman A.R."/>
            <person name="Macchietto M.G."/>
            <person name="Heikkinen L."/>
            <person name="Lakso M."/>
            <person name="Fracchia K.M."/>
            <person name="Antoshechkin I."/>
            <person name="Mortazavi A."/>
            <person name="Wong G."/>
            <person name="Sternberg P.W."/>
        </authorList>
    </citation>
    <scope>NUCLEOTIDE SEQUENCE [LARGE SCALE GENOMIC DNA]</scope>
    <source>
        <strain evidence="6">MT8872</strain>
    </source>
</reference>
<feature type="signal peptide" evidence="5">
    <location>
        <begin position="1"/>
        <end position="20"/>
    </location>
</feature>
<dbReference type="GO" id="GO:0005576">
    <property type="term" value="C:extracellular region"/>
    <property type="evidence" value="ECO:0007669"/>
    <property type="project" value="UniProtKB-SubCell"/>
</dbReference>
<dbReference type="InterPro" id="IPR001534">
    <property type="entry name" value="Transthyretin-like"/>
</dbReference>
<comment type="similarity">
    <text evidence="2">Belongs to the nematode transthyretin-like family.</text>
</comment>
<evidence type="ECO:0000256" key="2">
    <source>
        <dbReference type="ARBA" id="ARBA00010112"/>
    </source>
</evidence>
<dbReference type="Proteomes" id="UP000492821">
    <property type="component" value="Unassembled WGS sequence"/>
</dbReference>
<keyword evidence="3" id="KW-0964">Secreted</keyword>
<evidence type="ECO:0000256" key="3">
    <source>
        <dbReference type="ARBA" id="ARBA00022525"/>
    </source>
</evidence>
<organism evidence="6 7">
    <name type="scientific">Panagrellus redivivus</name>
    <name type="common">Microworm</name>
    <dbReference type="NCBI Taxonomy" id="6233"/>
    <lineage>
        <taxon>Eukaryota</taxon>
        <taxon>Metazoa</taxon>
        <taxon>Ecdysozoa</taxon>
        <taxon>Nematoda</taxon>
        <taxon>Chromadorea</taxon>
        <taxon>Rhabditida</taxon>
        <taxon>Tylenchina</taxon>
        <taxon>Panagrolaimomorpha</taxon>
        <taxon>Panagrolaimoidea</taxon>
        <taxon>Panagrolaimidae</taxon>
        <taxon>Panagrellus</taxon>
    </lineage>
</organism>
<proteinExistence type="inferred from homology"/>
<dbReference type="InterPro" id="IPR038479">
    <property type="entry name" value="Transthyretin-like_sf"/>
</dbReference>
<evidence type="ECO:0000256" key="1">
    <source>
        <dbReference type="ARBA" id="ARBA00004613"/>
    </source>
</evidence>
<name>A0A7E4VWP1_PANRE</name>
<dbReference type="PANTHER" id="PTHR21700">
    <property type="entry name" value="TRANSTHYRETIN-LIKE FAMILY PROTEIN-RELATED"/>
    <property type="match status" value="1"/>
</dbReference>
<dbReference type="WBParaSite" id="Pan_g4112.t1">
    <property type="protein sequence ID" value="Pan_g4112.t1"/>
    <property type="gene ID" value="Pan_g4112"/>
</dbReference>
<keyword evidence="6" id="KW-1185">Reference proteome</keyword>
<keyword evidence="4 5" id="KW-0732">Signal</keyword>
<feature type="chain" id="PRO_5029017322" evidence="5">
    <location>
        <begin position="21"/>
        <end position="138"/>
    </location>
</feature>
<sequence length="138" mass="15501">MLCQTFVFIFITALASVAFCFEQQWVGVTGKVICGDSPAPDTEIKLWNKNIGFDDQLAEVHSDADGNFQISGGEGAIFEMDVHLKIYTKCDRWLPCGRIIDFKIPSSYVTRSSGVNNWYDLGTINLMTHTKDENHKCL</sequence>
<evidence type="ECO:0000313" key="7">
    <source>
        <dbReference type="WBParaSite" id="Pan_g4112.t1"/>
    </source>
</evidence>
<comment type="subcellular location">
    <subcellularLocation>
        <location evidence="1">Secreted</location>
    </subcellularLocation>
</comment>
<dbReference type="GO" id="GO:0009986">
    <property type="term" value="C:cell surface"/>
    <property type="evidence" value="ECO:0007669"/>
    <property type="project" value="InterPro"/>
</dbReference>
<dbReference type="AlphaFoldDB" id="A0A7E4VWP1"/>
<evidence type="ECO:0000256" key="5">
    <source>
        <dbReference type="SAM" id="SignalP"/>
    </source>
</evidence>
<reference evidence="7" key="2">
    <citation type="submission" date="2020-10" db="UniProtKB">
        <authorList>
            <consortium name="WormBaseParasite"/>
        </authorList>
    </citation>
    <scope>IDENTIFICATION</scope>
</reference>
<evidence type="ECO:0000313" key="6">
    <source>
        <dbReference type="Proteomes" id="UP000492821"/>
    </source>
</evidence>
<evidence type="ECO:0000256" key="4">
    <source>
        <dbReference type="ARBA" id="ARBA00022729"/>
    </source>
</evidence>
<protein>
    <submittedName>
        <fullName evidence="7">Transthyretin-like family protein</fullName>
    </submittedName>
</protein>